<feature type="transmembrane region" description="Helical" evidence="1">
    <location>
        <begin position="141"/>
        <end position="159"/>
    </location>
</feature>
<keyword evidence="1" id="KW-0812">Transmembrane</keyword>
<accession>A0A835M0D4</accession>
<dbReference type="AlphaFoldDB" id="A0A835M0D4"/>
<dbReference type="Proteomes" id="UP000631114">
    <property type="component" value="Unassembled WGS sequence"/>
</dbReference>
<dbReference type="OrthoDB" id="1909934at2759"/>
<evidence type="ECO:0000313" key="3">
    <source>
        <dbReference type="Proteomes" id="UP000631114"/>
    </source>
</evidence>
<feature type="transmembrane region" description="Helical" evidence="1">
    <location>
        <begin position="71"/>
        <end position="93"/>
    </location>
</feature>
<dbReference type="PANTHER" id="PTHR37254:SF1">
    <property type="entry name" value="OS01G0100500 PROTEIN"/>
    <property type="match status" value="1"/>
</dbReference>
<protein>
    <submittedName>
        <fullName evidence="2">Uncharacterized protein</fullName>
    </submittedName>
</protein>
<proteinExistence type="predicted"/>
<keyword evidence="1" id="KW-1133">Transmembrane helix</keyword>
<reference evidence="2 3" key="1">
    <citation type="submission" date="2020-10" db="EMBL/GenBank/DDBJ databases">
        <title>The Coptis chinensis genome and diversification of protoberbering-type alkaloids.</title>
        <authorList>
            <person name="Wang B."/>
            <person name="Shu S."/>
            <person name="Song C."/>
            <person name="Liu Y."/>
        </authorList>
    </citation>
    <scope>NUCLEOTIDE SEQUENCE [LARGE SCALE GENOMIC DNA]</scope>
    <source>
        <strain evidence="2">HL-2020</strain>
        <tissue evidence="2">Leaf</tissue>
    </source>
</reference>
<keyword evidence="3" id="KW-1185">Reference proteome</keyword>
<organism evidence="2 3">
    <name type="scientific">Coptis chinensis</name>
    <dbReference type="NCBI Taxonomy" id="261450"/>
    <lineage>
        <taxon>Eukaryota</taxon>
        <taxon>Viridiplantae</taxon>
        <taxon>Streptophyta</taxon>
        <taxon>Embryophyta</taxon>
        <taxon>Tracheophyta</taxon>
        <taxon>Spermatophyta</taxon>
        <taxon>Magnoliopsida</taxon>
        <taxon>Ranunculales</taxon>
        <taxon>Ranunculaceae</taxon>
        <taxon>Coptidoideae</taxon>
        <taxon>Coptis</taxon>
    </lineage>
</organism>
<keyword evidence="1" id="KW-0472">Membrane</keyword>
<feature type="transmembrane region" description="Helical" evidence="1">
    <location>
        <begin position="388"/>
        <end position="409"/>
    </location>
</feature>
<sequence length="618" mass="70431">MACPENSIQFNATLCACKPGYFFNTTSKNCTLFTSSPNDWIIDSGVDYSISFPRTIFSFDSIKKFTQSQAVFLEATLALLLSWLFFCFVVRYGKLGDGNTYWFRVRWWISRLDVCYATRHWLDDQKVVKKRKTELGGTFSIASWILFIGLLAALLYQIISKRSVEVHNVRATNGPDLASFVNDMEFNITTISSMSCSHLRGLGTLVAGTPGSIDYKASPLSIFANYSCHNTSRGPTITIRCINCKMVRDDLYISWQFIDLPNDPATAVGFQFNFTSKNHRDKKRMSLVSGMVKNGSSMEDRPMTFRGLDVNILKFHLFPRIYRNLHDLRLIQPLFHEFIRVHLFLGTSELQASLQRSQDGLINTTLVVNFLSSYIIEIDTQNILGPVSFLADLGGLYAISFTIFFYFLMQCEYRFKKLRHEDSVLQNIRSRKKAKKCWDKLRKYVVYTWGCSFLEDTNQTNGQDPLCGCMGVGSKSSHKRSQRIQMDTISFNKTGKLPIKTDTCPKPIHSERVKSCSAGASADLRSGLPCSEVQHDIGHEDPGPEMDKSRNLVGSYQGEVSQLRVSLPNDKYKTDSETNIMDIQRNLRDLYDYNVLLREKFIASQSKLEDLTKKTSDR</sequence>
<gene>
    <name evidence="2" type="ORF">IFM89_023109</name>
</gene>
<evidence type="ECO:0000256" key="1">
    <source>
        <dbReference type="SAM" id="Phobius"/>
    </source>
</evidence>
<evidence type="ECO:0000313" key="2">
    <source>
        <dbReference type="EMBL" id="KAF9606086.1"/>
    </source>
</evidence>
<name>A0A835M0D4_9MAGN</name>
<dbReference type="EMBL" id="JADFTS010000005">
    <property type="protein sequence ID" value="KAF9606086.1"/>
    <property type="molecule type" value="Genomic_DNA"/>
</dbReference>
<comment type="caution">
    <text evidence="2">The sequence shown here is derived from an EMBL/GenBank/DDBJ whole genome shotgun (WGS) entry which is preliminary data.</text>
</comment>
<dbReference type="PANTHER" id="PTHR37254">
    <property type="entry name" value="OS01G0100500 PROTEIN"/>
    <property type="match status" value="1"/>
</dbReference>